<dbReference type="Gene3D" id="2.60.120.1360">
    <property type="match status" value="1"/>
</dbReference>
<reference evidence="5" key="1">
    <citation type="submission" date="2017-01" db="EMBL/GenBank/DDBJ databases">
        <authorList>
            <person name="Varghese N."/>
            <person name="Submissions S."/>
        </authorList>
    </citation>
    <scope>NUCLEOTIDE SEQUENCE [LARGE SCALE GENOMIC DNA]</scope>
    <source>
        <strain evidence="5">DSM 21768</strain>
    </source>
</reference>
<dbReference type="PANTHER" id="PTHR30383">
    <property type="entry name" value="THIOESTERASE 1/PROTEASE 1/LYSOPHOSPHOLIPASE L1"/>
    <property type="match status" value="1"/>
</dbReference>
<dbReference type="STRING" id="34061.B0189_00905"/>
<name>A0A1N7DAP0_9GAMM</name>
<evidence type="ECO:0000313" key="5">
    <source>
        <dbReference type="Proteomes" id="UP000187495"/>
    </source>
</evidence>
<evidence type="ECO:0000256" key="1">
    <source>
        <dbReference type="SAM" id="SignalP"/>
    </source>
</evidence>
<feature type="domain" description="SGNH hydrolase-type esterase" evidence="2">
    <location>
        <begin position="207"/>
        <end position="358"/>
    </location>
</feature>
<keyword evidence="1" id="KW-0732">Signal</keyword>
<dbReference type="RefSeq" id="WP_076554308.1">
    <property type="nucleotide sequence ID" value="NZ_FTNU01000001.1"/>
</dbReference>
<feature type="signal peptide" evidence="1">
    <location>
        <begin position="1"/>
        <end position="19"/>
    </location>
</feature>
<dbReference type="InterPro" id="IPR051532">
    <property type="entry name" value="Ester_Hydrolysis_Enzymes"/>
</dbReference>
<dbReference type="Gene3D" id="3.40.50.1110">
    <property type="entry name" value="SGNH hydrolase"/>
    <property type="match status" value="1"/>
</dbReference>
<evidence type="ECO:0000259" key="2">
    <source>
        <dbReference type="Pfam" id="PF13472"/>
    </source>
</evidence>
<dbReference type="GO" id="GO:0016788">
    <property type="term" value="F:hydrolase activity, acting on ester bonds"/>
    <property type="evidence" value="ECO:0007669"/>
    <property type="project" value="UniProtKB-ARBA"/>
</dbReference>
<dbReference type="InterPro" id="IPR036514">
    <property type="entry name" value="SGNH_hydro_sf"/>
</dbReference>
<protein>
    <submittedName>
        <fullName evidence="4">Lysophospholipase L1</fullName>
    </submittedName>
</protein>
<feature type="domain" description="Peptidoglycan O-acetylesterase N-terminal" evidence="3">
    <location>
        <begin position="72"/>
        <end position="185"/>
    </location>
</feature>
<dbReference type="InterPro" id="IPR055041">
    <property type="entry name" value="Ape1_N"/>
</dbReference>
<accession>A0A1N7DAP0</accession>
<dbReference type="SUPFAM" id="SSF52266">
    <property type="entry name" value="SGNH hydrolase"/>
    <property type="match status" value="1"/>
</dbReference>
<dbReference type="CDD" id="cd01825">
    <property type="entry name" value="SGNH_hydrolase_peri1"/>
    <property type="match status" value="1"/>
</dbReference>
<dbReference type="InterPro" id="IPR013830">
    <property type="entry name" value="SGNH_hydro"/>
</dbReference>
<proteinExistence type="predicted"/>
<sequence length="396" mass="43189">MKKLFALCALSLTNMAAWGGFLTNYNEPNTNKLLNALASNNIHIVQLGDSHTAGDSMTDALRNNLQERYGNGGMGWAMPMYFSGQRLARYGYDNNQWTAISSRRNQNENYTLGGLIAKPNHTGSSLTIKSKGYEPTQTMTVSIRQAANDGELIGIDSDGNHFSIAAPIKNSTWQQVSFDAKLPFTITAQGSVSGTAIGGWWGKSKTQTGAIVSALGINGAELSHWNRWNDTAWQNELGEIAPDLIILAYGTNEGYNSVSAERVQAVLSERIRQIRRAAPNAAIMIVSAPEALRSTGGGCGTRPSGLSAIQQIQRQTAQDEQTLFWDWQAAMGGSCSMMNWIRSGKAAKDGVHFTHKGYSELGNQLAEDIKALSYTTPNNKTIQPVPYINYRQLDNK</sequence>
<dbReference type="Proteomes" id="UP000187495">
    <property type="component" value="Unassembled WGS sequence"/>
</dbReference>
<gene>
    <name evidence="4" type="ORF">SAMN02745664_101124</name>
</gene>
<dbReference type="EMBL" id="FTNU01000001">
    <property type="protein sequence ID" value="SIR72893.1"/>
    <property type="molecule type" value="Genomic_DNA"/>
</dbReference>
<keyword evidence="5" id="KW-1185">Reference proteome</keyword>
<evidence type="ECO:0000259" key="3">
    <source>
        <dbReference type="Pfam" id="PF22753"/>
    </source>
</evidence>
<dbReference type="Pfam" id="PF13472">
    <property type="entry name" value="Lipase_GDSL_2"/>
    <property type="match status" value="1"/>
</dbReference>
<dbReference type="PANTHER" id="PTHR30383:SF29">
    <property type="entry name" value="SGNH HYDROLASE-TYPE ESTERASE DOMAIN-CONTAINING PROTEIN"/>
    <property type="match status" value="1"/>
</dbReference>
<evidence type="ECO:0000313" key="4">
    <source>
        <dbReference type="EMBL" id="SIR72893.1"/>
    </source>
</evidence>
<dbReference type="Pfam" id="PF22753">
    <property type="entry name" value="Ape1_N"/>
    <property type="match status" value="1"/>
</dbReference>
<feature type="chain" id="PRO_5013156542" evidence="1">
    <location>
        <begin position="20"/>
        <end position="396"/>
    </location>
</feature>
<organism evidence="4 5">
    <name type="scientific">Moraxella cuniculi DSM 21768</name>
    <dbReference type="NCBI Taxonomy" id="1122245"/>
    <lineage>
        <taxon>Bacteria</taxon>
        <taxon>Pseudomonadati</taxon>
        <taxon>Pseudomonadota</taxon>
        <taxon>Gammaproteobacteria</taxon>
        <taxon>Moraxellales</taxon>
        <taxon>Moraxellaceae</taxon>
        <taxon>Moraxella</taxon>
    </lineage>
</organism>
<dbReference type="AlphaFoldDB" id="A0A1N7DAP0"/>